<dbReference type="RefSeq" id="WP_018746339.1">
    <property type="nucleotide sequence ID" value="NZ_BSOZ01000001.1"/>
</dbReference>
<protein>
    <submittedName>
        <fullName evidence="2">Uncharacterized protein</fullName>
    </submittedName>
</protein>
<reference evidence="3" key="1">
    <citation type="journal article" date="2019" name="Int. J. Syst. Evol. Microbiol.">
        <title>The Global Catalogue of Microorganisms (GCM) 10K type strain sequencing project: providing services to taxonomists for standard genome sequencing and annotation.</title>
        <authorList>
            <consortium name="The Broad Institute Genomics Platform"/>
            <consortium name="The Broad Institute Genome Sequencing Center for Infectious Disease"/>
            <person name="Wu L."/>
            <person name="Ma J."/>
        </authorList>
    </citation>
    <scope>NUCLEOTIDE SEQUENCE [LARGE SCALE GENOMIC DNA]</scope>
    <source>
        <strain evidence="3">NBRC 104970</strain>
    </source>
</reference>
<feature type="transmembrane region" description="Helical" evidence="1">
    <location>
        <begin position="55"/>
        <end position="74"/>
    </location>
</feature>
<keyword evidence="3" id="KW-1185">Reference proteome</keyword>
<proteinExistence type="predicted"/>
<evidence type="ECO:0000313" key="2">
    <source>
        <dbReference type="EMBL" id="GLS02928.1"/>
    </source>
</evidence>
<feature type="transmembrane region" description="Helical" evidence="1">
    <location>
        <begin position="86"/>
        <end position="109"/>
    </location>
</feature>
<organism evidence="2 3">
    <name type="scientific">Chitiniphilus shinanonensis</name>
    <dbReference type="NCBI Taxonomy" id="553088"/>
    <lineage>
        <taxon>Bacteria</taxon>
        <taxon>Pseudomonadati</taxon>
        <taxon>Pseudomonadota</taxon>
        <taxon>Betaproteobacteria</taxon>
        <taxon>Neisseriales</taxon>
        <taxon>Chitinibacteraceae</taxon>
        <taxon>Chitiniphilus</taxon>
    </lineage>
</organism>
<evidence type="ECO:0000256" key="1">
    <source>
        <dbReference type="SAM" id="Phobius"/>
    </source>
</evidence>
<keyword evidence="1" id="KW-0472">Membrane</keyword>
<gene>
    <name evidence="2" type="ORF">GCM10007860_00710</name>
</gene>
<comment type="caution">
    <text evidence="2">The sequence shown here is derived from an EMBL/GenBank/DDBJ whole genome shotgun (WGS) entry which is preliminary data.</text>
</comment>
<dbReference type="EMBL" id="BSOZ01000001">
    <property type="protein sequence ID" value="GLS02928.1"/>
    <property type="molecule type" value="Genomic_DNA"/>
</dbReference>
<name>A0ABQ6BSR8_9NEIS</name>
<sequence length="110" mass="12092">MTPQQREQQHEQREQALTMQVFSISAGMVGVCLTGIGLLRLLASHSHVETLGDDILAADSVLFMLACVLSFWSFKTDRHLKALRRAVDAVFLLALGCMVLVCAMIAYALV</sequence>
<keyword evidence="1" id="KW-0812">Transmembrane</keyword>
<accession>A0ABQ6BSR8</accession>
<feature type="transmembrane region" description="Helical" evidence="1">
    <location>
        <begin position="21"/>
        <end position="43"/>
    </location>
</feature>
<keyword evidence="1" id="KW-1133">Transmembrane helix</keyword>
<evidence type="ECO:0000313" key="3">
    <source>
        <dbReference type="Proteomes" id="UP001156836"/>
    </source>
</evidence>
<dbReference type="Proteomes" id="UP001156836">
    <property type="component" value="Unassembled WGS sequence"/>
</dbReference>